<keyword evidence="2" id="KW-0812">Transmembrane</keyword>
<dbReference type="SUPFAM" id="SSF51294">
    <property type="entry name" value="Hedgehog/intein (Hint) domain"/>
    <property type="match status" value="1"/>
</dbReference>
<keyword evidence="6" id="KW-1185">Reference proteome</keyword>
<dbReference type="Gene3D" id="2.170.16.10">
    <property type="entry name" value="Hedgehog/Intein (Hint) domain"/>
    <property type="match status" value="1"/>
</dbReference>
<evidence type="ECO:0000313" key="6">
    <source>
        <dbReference type="Proteomes" id="UP001153069"/>
    </source>
</evidence>
<keyword evidence="2" id="KW-1133">Transmembrane helix</keyword>
<organism evidence="5 6">
    <name type="scientific">Seminavis robusta</name>
    <dbReference type="NCBI Taxonomy" id="568900"/>
    <lineage>
        <taxon>Eukaryota</taxon>
        <taxon>Sar</taxon>
        <taxon>Stramenopiles</taxon>
        <taxon>Ochrophyta</taxon>
        <taxon>Bacillariophyta</taxon>
        <taxon>Bacillariophyceae</taxon>
        <taxon>Bacillariophycidae</taxon>
        <taxon>Naviculales</taxon>
        <taxon>Naviculaceae</taxon>
        <taxon>Seminavis</taxon>
    </lineage>
</organism>
<dbReference type="InterPro" id="IPR001767">
    <property type="entry name" value="Hedgehog_Hint"/>
</dbReference>
<gene>
    <name evidence="5" type="ORF">SEMRO_274_G105310.1</name>
</gene>
<evidence type="ECO:0000256" key="3">
    <source>
        <dbReference type="SAM" id="SignalP"/>
    </source>
</evidence>
<dbReference type="InterPro" id="IPR036844">
    <property type="entry name" value="Hint_dom_sf"/>
</dbReference>
<keyword evidence="2" id="KW-0472">Membrane</keyword>
<name>A0A9N8DPB0_9STRA</name>
<dbReference type="EMBL" id="CAICTM010000273">
    <property type="protein sequence ID" value="CAB9506643.1"/>
    <property type="molecule type" value="Genomic_DNA"/>
</dbReference>
<feature type="transmembrane region" description="Helical" evidence="2">
    <location>
        <begin position="258"/>
        <end position="291"/>
    </location>
</feature>
<evidence type="ECO:0000313" key="5">
    <source>
        <dbReference type="EMBL" id="CAB9506643.1"/>
    </source>
</evidence>
<dbReference type="PANTHER" id="PTHR11889:SF31">
    <property type="entry name" value="PROTEIN HEDGEHOG"/>
    <property type="match status" value="1"/>
</dbReference>
<feature type="compositionally biased region" description="Basic and acidic residues" evidence="1">
    <location>
        <begin position="31"/>
        <end position="41"/>
    </location>
</feature>
<dbReference type="PANTHER" id="PTHR11889">
    <property type="entry name" value="HEDGEHOG"/>
    <property type="match status" value="1"/>
</dbReference>
<keyword evidence="3" id="KW-0732">Signal</keyword>
<dbReference type="GO" id="GO:0016540">
    <property type="term" value="P:protein autoprocessing"/>
    <property type="evidence" value="ECO:0007669"/>
    <property type="project" value="InterPro"/>
</dbReference>
<dbReference type="SMART" id="SM00306">
    <property type="entry name" value="HintN"/>
    <property type="match status" value="1"/>
</dbReference>
<reference evidence="5" key="1">
    <citation type="submission" date="2020-06" db="EMBL/GenBank/DDBJ databases">
        <authorList>
            <consortium name="Plant Systems Biology data submission"/>
        </authorList>
    </citation>
    <scope>NUCLEOTIDE SEQUENCE</scope>
    <source>
        <strain evidence="5">D6</strain>
    </source>
</reference>
<evidence type="ECO:0000259" key="4">
    <source>
        <dbReference type="SMART" id="SM00306"/>
    </source>
</evidence>
<dbReference type="InterPro" id="IPR050387">
    <property type="entry name" value="Hedgehog_Signaling"/>
</dbReference>
<dbReference type="AlphaFoldDB" id="A0A9N8DPB0"/>
<dbReference type="Pfam" id="PF01079">
    <property type="entry name" value="Hint"/>
    <property type="match status" value="1"/>
</dbReference>
<dbReference type="CDD" id="cd00081">
    <property type="entry name" value="Hint"/>
    <property type="match status" value="1"/>
</dbReference>
<feature type="chain" id="PRO_5040462597" evidence="3">
    <location>
        <begin position="18"/>
        <end position="302"/>
    </location>
</feature>
<dbReference type="OrthoDB" id="59517at2759"/>
<evidence type="ECO:0000256" key="2">
    <source>
        <dbReference type="SAM" id="Phobius"/>
    </source>
</evidence>
<feature type="signal peptide" evidence="3">
    <location>
        <begin position="1"/>
        <end position="17"/>
    </location>
</feature>
<protein>
    <submittedName>
        <fullName evidence="5">Warthog protein</fullName>
    </submittedName>
</protein>
<feature type="region of interest" description="Disordered" evidence="1">
    <location>
        <begin position="25"/>
        <end position="63"/>
    </location>
</feature>
<dbReference type="Proteomes" id="UP001153069">
    <property type="component" value="Unassembled WGS sequence"/>
</dbReference>
<evidence type="ECO:0000256" key="1">
    <source>
        <dbReference type="SAM" id="MobiDB-lite"/>
    </source>
</evidence>
<feature type="domain" description="Hint" evidence="4">
    <location>
        <begin position="65"/>
        <end position="160"/>
    </location>
</feature>
<sequence length="302" mass="32704">MKLSLTLLFVTVAGAFAADATPDAATPAAAKPEEKTPEQLRKSLKKRGLQASDGSDAGGDTGGGSGCFSAVTTVDVQGQGPVSMDSLNIGDFVRAGKEGEYTRVFSFAHNDRDIEYDFVQIHTEGTEAPIELTKNHMLFVDNKAVPAEAVKVGDLLGDKKVVDIASVKRNGLFAPITESGEIVVNGVRASCYVAILDHVFVNQHYMTHMFFSYQRAACSYNFALCENETYTNGFSNWSNWAIQLYMKANTLSAPLQHFLGVVSLFVLPAWFTAEQFIVSPFLAVAAVGYLVYKSNTKKVKSA</sequence>
<accession>A0A9N8DPB0</accession>
<comment type="caution">
    <text evidence="5">The sequence shown here is derived from an EMBL/GenBank/DDBJ whole genome shotgun (WGS) entry which is preliminary data.</text>
</comment>
<dbReference type="InterPro" id="IPR003587">
    <property type="entry name" value="Hint_dom_N"/>
</dbReference>
<proteinExistence type="predicted"/>